<reference evidence="1 2" key="1">
    <citation type="journal article" date="2020" name="Nat. Commun.">
        <title>Genome of Tripterygium wilfordii and identification of cytochrome P450 involved in triptolide biosynthesis.</title>
        <authorList>
            <person name="Tu L."/>
            <person name="Su P."/>
            <person name="Zhang Z."/>
            <person name="Gao L."/>
            <person name="Wang J."/>
            <person name="Hu T."/>
            <person name="Zhou J."/>
            <person name="Zhang Y."/>
            <person name="Zhao Y."/>
            <person name="Liu Y."/>
            <person name="Song Y."/>
            <person name="Tong Y."/>
            <person name="Lu Y."/>
            <person name="Yang J."/>
            <person name="Xu C."/>
            <person name="Jia M."/>
            <person name="Peters R.J."/>
            <person name="Huang L."/>
            <person name="Gao W."/>
        </authorList>
    </citation>
    <scope>NUCLEOTIDE SEQUENCE [LARGE SCALE GENOMIC DNA]</scope>
    <source>
        <strain evidence="2">cv. XIE 37</strain>
        <tissue evidence="1">Leaf</tissue>
    </source>
</reference>
<organism evidence="1 2">
    <name type="scientific">Tripterygium wilfordii</name>
    <name type="common">Thunder God vine</name>
    <dbReference type="NCBI Taxonomy" id="458696"/>
    <lineage>
        <taxon>Eukaryota</taxon>
        <taxon>Viridiplantae</taxon>
        <taxon>Streptophyta</taxon>
        <taxon>Embryophyta</taxon>
        <taxon>Tracheophyta</taxon>
        <taxon>Spermatophyta</taxon>
        <taxon>Magnoliopsida</taxon>
        <taxon>eudicotyledons</taxon>
        <taxon>Gunneridae</taxon>
        <taxon>Pentapetalae</taxon>
        <taxon>rosids</taxon>
        <taxon>fabids</taxon>
        <taxon>Celastrales</taxon>
        <taxon>Celastraceae</taxon>
        <taxon>Tripterygium</taxon>
    </lineage>
</organism>
<dbReference type="AlphaFoldDB" id="A0A7J7E1Q1"/>
<evidence type="ECO:0000313" key="1">
    <source>
        <dbReference type="EMBL" id="KAF5752469.1"/>
    </source>
</evidence>
<keyword evidence="2" id="KW-1185">Reference proteome</keyword>
<comment type="caution">
    <text evidence="1">The sequence shown here is derived from an EMBL/GenBank/DDBJ whole genome shotgun (WGS) entry which is preliminary data.</text>
</comment>
<evidence type="ECO:0000313" key="2">
    <source>
        <dbReference type="Proteomes" id="UP000593562"/>
    </source>
</evidence>
<protein>
    <submittedName>
        <fullName evidence="1">Uncharacterized protein</fullName>
    </submittedName>
</protein>
<dbReference type="InParanoid" id="A0A7J7E1Q1"/>
<gene>
    <name evidence="1" type="ORF">HS088_TW01G00379</name>
</gene>
<proteinExistence type="predicted"/>
<dbReference type="Proteomes" id="UP000593562">
    <property type="component" value="Unassembled WGS sequence"/>
</dbReference>
<dbReference type="EMBL" id="JAAARO010000001">
    <property type="protein sequence ID" value="KAF5752469.1"/>
    <property type="molecule type" value="Genomic_DNA"/>
</dbReference>
<name>A0A7J7E1Q1_TRIWF</name>
<sequence>MIIACGGRGMPPNNSYNIERNHCSRRGRGRPPKKCNLKAIPPALGFVREKLIRKPRIRIRTNPHVIADIDASIESQVRDHMINWHKRKRSEVRECEDWNLRQSSSSPSSYSLTKTNSPLTCLFEIPGPIPDVVDIIQDERLFVDFWRDISEDD</sequence>
<accession>A0A7J7E1Q1</accession>